<evidence type="ECO:0000256" key="4">
    <source>
        <dbReference type="ARBA" id="ARBA00022801"/>
    </source>
</evidence>
<evidence type="ECO:0000259" key="6">
    <source>
        <dbReference type="Pfam" id="PF01850"/>
    </source>
</evidence>
<keyword evidence="8" id="KW-1185">Reference proteome</keyword>
<evidence type="ECO:0000256" key="5">
    <source>
        <dbReference type="HAMAP-Rule" id="MF_00265"/>
    </source>
</evidence>
<dbReference type="OrthoDB" id="32625at2"/>
<dbReference type="SUPFAM" id="SSF88723">
    <property type="entry name" value="PIN domain-like"/>
    <property type="match status" value="1"/>
</dbReference>
<dbReference type="GO" id="GO:0090729">
    <property type="term" value="F:toxin activity"/>
    <property type="evidence" value="ECO:0007669"/>
    <property type="project" value="UniProtKB-KW"/>
</dbReference>
<dbReference type="Gene3D" id="3.40.50.1010">
    <property type="entry name" value="5'-nuclease"/>
    <property type="match status" value="1"/>
</dbReference>
<gene>
    <name evidence="5" type="primary">vapC</name>
    <name evidence="7" type="ORF">EU555_20355</name>
</gene>
<evidence type="ECO:0000256" key="2">
    <source>
        <dbReference type="ARBA" id="ARBA00022722"/>
    </source>
</evidence>
<keyword evidence="3 5" id="KW-0479">Metal-binding</keyword>
<feature type="binding site" evidence="5">
    <location>
        <position position="4"/>
    </location>
    <ligand>
        <name>Mg(2+)</name>
        <dbReference type="ChEBI" id="CHEBI:18420"/>
    </ligand>
</feature>
<dbReference type="EC" id="3.1.-.-" evidence="5"/>
<dbReference type="CDD" id="cd09871">
    <property type="entry name" value="PIN_MtVapC28-VapC30-like"/>
    <property type="match status" value="1"/>
</dbReference>
<dbReference type="GO" id="GO:0016787">
    <property type="term" value="F:hydrolase activity"/>
    <property type="evidence" value="ECO:0007669"/>
    <property type="project" value="UniProtKB-KW"/>
</dbReference>
<feature type="binding site" evidence="5">
    <location>
        <position position="102"/>
    </location>
    <ligand>
        <name>Mg(2+)</name>
        <dbReference type="ChEBI" id="CHEBI:18420"/>
    </ligand>
</feature>
<name>A0A4Z0NNC7_9HYPH</name>
<dbReference type="GO" id="GO:0000287">
    <property type="term" value="F:magnesium ion binding"/>
    <property type="evidence" value="ECO:0007669"/>
    <property type="project" value="UniProtKB-UniRule"/>
</dbReference>
<keyword evidence="2 5" id="KW-0540">Nuclease</keyword>
<keyword evidence="1 5" id="KW-1277">Toxin-antitoxin system</keyword>
<dbReference type="EMBL" id="SRLB01000015">
    <property type="protein sequence ID" value="TGD97120.1"/>
    <property type="molecule type" value="Genomic_DNA"/>
</dbReference>
<proteinExistence type="inferred from homology"/>
<evidence type="ECO:0000313" key="7">
    <source>
        <dbReference type="EMBL" id="TGD97120.1"/>
    </source>
</evidence>
<comment type="caution">
    <text evidence="7">The sequence shown here is derived from an EMBL/GenBank/DDBJ whole genome shotgun (WGS) entry which is preliminary data.</text>
</comment>
<keyword evidence="4 5" id="KW-0378">Hydrolase</keyword>
<dbReference type="AlphaFoldDB" id="A0A4Z0NNC7"/>
<dbReference type="InterPro" id="IPR022907">
    <property type="entry name" value="VapC_family"/>
</dbReference>
<sequence length="131" mass="14021">MLVDASALTAILAGEPDASALVARLQQARQRLTSPLAVWETTIALARILDLPLPDAQQAVRDYLALASIQVVTVPPEAADGAIEAFDRFGKGRHPAGLNFGDCFAYACARIYRMPLLFKGNDFPLTDIPAA</sequence>
<dbReference type="RefSeq" id="WP_135417063.1">
    <property type="nucleotide sequence ID" value="NZ_SRLB01000015.1"/>
</dbReference>
<evidence type="ECO:0000256" key="3">
    <source>
        <dbReference type="ARBA" id="ARBA00022723"/>
    </source>
</evidence>
<comment type="similarity">
    <text evidence="5">Belongs to the PINc/VapC protein family.</text>
</comment>
<comment type="function">
    <text evidence="5">Toxic component of a toxin-antitoxin (TA) system. An RNase.</text>
</comment>
<dbReference type="Pfam" id="PF01850">
    <property type="entry name" value="PIN"/>
    <property type="match status" value="1"/>
</dbReference>
<evidence type="ECO:0000313" key="8">
    <source>
        <dbReference type="Proteomes" id="UP000297535"/>
    </source>
</evidence>
<dbReference type="InterPro" id="IPR002716">
    <property type="entry name" value="PIN_dom"/>
</dbReference>
<dbReference type="HAMAP" id="MF_00265">
    <property type="entry name" value="VapC_Nob1"/>
    <property type="match status" value="1"/>
</dbReference>
<comment type="cofactor">
    <cofactor evidence="5">
        <name>Mg(2+)</name>
        <dbReference type="ChEBI" id="CHEBI:18420"/>
    </cofactor>
</comment>
<accession>A0A4Z0NNC7</accession>
<protein>
    <recommendedName>
        <fullName evidence="5">Ribonuclease VapC</fullName>
        <shortName evidence="5">RNase VapC</shortName>
        <ecNumber evidence="5">3.1.-.-</ecNumber>
    </recommendedName>
    <alternativeName>
        <fullName evidence="5">Toxin VapC</fullName>
    </alternativeName>
</protein>
<reference evidence="7 8" key="1">
    <citation type="submission" date="2019-04" db="EMBL/GenBank/DDBJ databases">
        <authorList>
            <person name="Feng G."/>
            <person name="Zhu H."/>
        </authorList>
    </citation>
    <scope>NUCLEOTIDE SEQUENCE [LARGE SCALE GENOMIC DNA]</scope>
    <source>
        <strain evidence="7 8">6HR-1</strain>
    </source>
</reference>
<organism evidence="7 8">
    <name type="scientific">Methylobacterium nonmethylotrophicum</name>
    <dbReference type="NCBI Taxonomy" id="1141884"/>
    <lineage>
        <taxon>Bacteria</taxon>
        <taxon>Pseudomonadati</taxon>
        <taxon>Pseudomonadota</taxon>
        <taxon>Alphaproteobacteria</taxon>
        <taxon>Hyphomicrobiales</taxon>
        <taxon>Methylobacteriaceae</taxon>
        <taxon>Methylobacterium</taxon>
    </lineage>
</organism>
<evidence type="ECO:0000256" key="1">
    <source>
        <dbReference type="ARBA" id="ARBA00022649"/>
    </source>
</evidence>
<dbReference type="Proteomes" id="UP000297535">
    <property type="component" value="Unassembled WGS sequence"/>
</dbReference>
<dbReference type="InterPro" id="IPR029060">
    <property type="entry name" value="PIN-like_dom_sf"/>
</dbReference>
<feature type="domain" description="PIN" evidence="6">
    <location>
        <begin position="1"/>
        <end position="126"/>
    </location>
</feature>
<keyword evidence="5" id="KW-0800">Toxin</keyword>
<dbReference type="GO" id="GO:0004540">
    <property type="term" value="F:RNA nuclease activity"/>
    <property type="evidence" value="ECO:0007669"/>
    <property type="project" value="InterPro"/>
</dbReference>
<keyword evidence="5" id="KW-0460">Magnesium</keyword>